<dbReference type="SUPFAM" id="SSF51735">
    <property type="entry name" value="NAD(P)-binding Rossmann-fold domains"/>
    <property type="match status" value="1"/>
</dbReference>
<dbReference type="Gene3D" id="3.40.50.720">
    <property type="entry name" value="NAD(P)-binding Rossmann-like Domain"/>
    <property type="match status" value="2"/>
</dbReference>
<dbReference type="PANTHER" id="PTHR43491:SF1">
    <property type="entry name" value="UDP-N-ACETYL-D-MANNOSAMINE DEHYDROGENASE"/>
    <property type="match status" value="1"/>
</dbReference>
<dbReference type="InterPro" id="IPR008927">
    <property type="entry name" value="6-PGluconate_DH-like_C_sf"/>
</dbReference>
<dbReference type="Proteomes" id="UP000744980">
    <property type="component" value="Unassembled WGS sequence"/>
</dbReference>
<name>A0AAW4FIK7_9HYPH</name>
<dbReference type="NCBIfam" id="TIGR03026">
    <property type="entry name" value="NDP-sugDHase"/>
    <property type="match status" value="1"/>
</dbReference>
<dbReference type="PIRSF" id="PIRSF000124">
    <property type="entry name" value="UDPglc_GDPman_dh"/>
    <property type="match status" value="1"/>
</dbReference>
<protein>
    <submittedName>
        <fullName evidence="5">Nucleotide sugar dehydrogenase</fullName>
    </submittedName>
</protein>
<proteinExistence type="inferred from homology"/>
<dbReference type="Pfam" id="PF03721">
    <property type="entry name" value="UDPG_MGDP_dh_N"/>
    <property type="match status" value="1"/>
</dbReference>
<evidence type="ECO:0000256" key="2">
    <source>
        <dbReference type="ARBA" id="ARBA00023027"/>
    </source>
</evidence>
<organism evidence="5 6">
    <name type="scientific">Ensifer canadensis</name>
    <dbReference type="NCBI Taxonomy" id="555315"/>
    <lineage>
        <taxon>Bacteria</taxon>
        <taxon>Pseudomonadati</taxon>
        <taxon>Pseudomonadota</taxon>
        <taxon>Alphaproteobacteria</taxon>
        <taxon>Hyphomicrobiales</taxon>
        <taxon>Rhizobiaceae</taxon>
        <taxon>Sinorhizobium/Ensifer group</taxon>
        <taxon>Ensifer</taxon>
    </lineage>
</organism>
<keyword evidence="2" id="KW-0520">NAD</keyword>
<dbReference type="InterPro" id="IPR017476">
    <property type="entry name" value="UDP-Glc/GDP-Man"/>
</dbReference>
<dbReference type="GO" id="GO:0016616">
    <property type="term" value="F:oxidoreductase activity, acting on the CH-OH group of donors, NAD or NADP as acceptor"/>
    <property type="evidence" value="ECO:0007669"/>
    <property type="project" value="InterPro"/>
</dbReference>
<keyword evidence="1" id="KW-0560">Oxidoreductase</keyword>
<dbReference type="GO" id="GO:0000271">
    <property type="term" value="P:polysaccharide biosynthetic process"/>
    <property type="evidence" value="ECO:0007669"/>
    <property type="project" value="InterPro"/>
</dbReference>
<dbReference type="SUPFAM" id="SSF48179">
    <property type="entry name" value="6-phosphogluconate dehydrogenase C-terminal domain-like"/>
    <property type="match status" value="1"/>
</dbReference>
<dbReference type="PANTHER" id="PTHR43491">
    <property type="entry name" value="UDP-N-ACETYL-D-MANNOSAMINE DEHYDROGENASE"/>
    <property type="match status" value="1"/>
</dbReference>
<evidence type="ECO:0000313" key="5">
    <source>
        <dbReference type="EMBL" id="MBM3091943.1"/>
    </source>
</evidence>
<sequence length="485" mass="52528">MHRSQGKASAPRLTCTLFLSNKPRHVARLAPPVHKSWNRKLTSPHHERLLASISARTAHVGVIGLGYVGLPLAVAAARAGFSVTGFDIDPAKIVALDAHKSYIAAVPDAVLAEQATAGRFSSTTNFGHLGSCDVIVICVPTPLTKHRDPDLSFVENTARAIAATLRASQLVVLESTTYPGTTDGVVRTILEETGLRSGVDFFVGFSPEREDPGNPVYETTSIPKVVAGDGPLAASLMECFYAAVVKTVVPVSSNATAEAVKLTENIFRSVNIALVNELKIVFEAMGIDVWEVIEAAKTKPFGYMPFYPGPGLGGHCIPIDPFYLTWKSREYELPTRFIELAGEINSAMPRHVVSRLAEALDRHAGKALSRSKVLVIGLAYKKNVPDIRESPSLKLIELIEERGGRCEYHDPYVAEIPSTREYSALKGRRSVTLDGQSIRQFDVVLVATDHDQVDYAALASASPLIVDTRNVFHRHGLTGAHIVKA</sequence>
<dbReference type="SUPFAM" id="SSF52413">
    <property type="entry name" value="UDP-glucose/GDP-mannose dehydrogenase C-terminal domain"/>
    <property type="match status" value="1"/>
</dbReference>
<reference evidence="5 6" key="1">
    <citation type="submission" date="2020-01" db="EMBL/GenBank/DDBJ databases">
        <title>Draft genome assembly of Ensifer adhaerens T173.</title>
        <authorList>
            <person name="Craig J.E."/>
            <person name="Stinchcombe J.R."/>
        </authorList>
    </citation>
    <scope>NUCLEOTIDE SEQUENCE [LARGE SCALE GENOMIC DNA]</scope>
    <source>
        <strain evidence="5 6">T173</strain>
    </source>
</reference>
<dbReference type="PIRSF" id="PIRSF500136">
    <property type="entry name" value="UDP_ManNAc_DH"/>
    <property type="match status" value="1"/>
</dbReference>
<dbReference type="InterPro" id="IPR001732">
    <property type="entry name" value="UDP-Glc/GDP-Man_DH_N"/>
</dbReference>
<evidence type="ECO:0000256" key="1">
    <source>
        <dbReference type="ARBA" id="ARBA00023002"/>
    </source>
</evidence>
<keyword evidence="6" id="KW-1185">Reference proteome</keyword>
<dbReference type="InterPro" id="IPR036291">
    <property type="entry name" value="NAD(P)-bd_dom_sf"/>
</dbReference>
<dbReference type="EMBL" id="WXFA01000007">
    <property type="protein sequence ID" value="MBM3091943.1"/>
    <property type="molecule type" value="Genomic_DNA"/>
</dbReference>
<dbReference type="Pfam" id="PF00984">
    <property type="entry name" value="UDPG_MGDP_dh"/>
    <property type="match status" value="1"/>
</dbReference>
<comment type="similarity">
    <text evidence="3">Belongs to the UDP-glucose/GDP-mannose dehydrogenase family.</text>
</comment>
<dbReference type="GO" id="GO:0016628">
    <property type="term" value="F:oxidoreductase activity, acting on the CH-CH group of donors, NAD or NADP as acceptor"/>
    <property type="evidence" value="ECO:0007669"/>
    <property type="project" value="InterPro"/>
</dbReference>
<dbReference type="InterPro" id="IPR028359">
    <property type="entry name" value="UDP_ManNAc/GlcNAc_DH"/>
</dbReference>
<accession>A0AAW4FIK7</accession>
<evidence type="ECO:0000259" key="4">
    <source>
        <dbReference type="SMART" id="SM00984"/>
    </source>
</evidence>
<evidence type="ECO:0000313" key="6">
    <source>
        <dbReference type="Proteomes" id="UP000744980"/>
    </source>
</evidence>
<dbReference type="GO" id="GO:0051287">
    <property type="term" value="F:NAD binding"/>
    <property type="evidence" value="ECO:0007669"/>
    <property type="project" value="InterPro"/>
</dbReference>
<gene>
    <name evidence="5" type="ORF">GFB56_14090</name>
</gene>
<dbReference type="SMART" id="SM00984">
    <property type="entry name" value="UDPG_MGDP_dh_C"/>
    <property type="match status" value="1"/>
</dbReference>
<evidence type="ECO:0000256" key="3">
    <source>
        <dbReference type="PIRNR" id="PIRNR000124"/>
    </source>
</evidence>
<dbReference type="Pfam" id="PF03720">
    <property type="entry name" value="UDPG_MGDP_dh_C"/>
    <property type="match status" value="1"/>
</dbReference>
<dbReference type="InterPro" id="IPR014027">
    <property type="entry name" value="UDP-Glc/GDP-Man_DH_C"/>
</dbReference>
<feature type="domain" description="UDP-glucose/GDP-mannose dehydrogenase C-terminal" evidence="4">
    <location>
        <begin position="374"/>
        <end position="474"/>
    </location>
</feature>
<dbReference type="AlphaFoldDB" id="A0AAW4FIK7"/>
<dbReference type="InterPro" id="IPR036220">
    <property type="entry name" value="UDP-Glc/GDP-Man_DH_C_sf"/>
</dbReference>
<dbReference type="InterPro" id="IPR014026">
    <property type="entry name" value="UDP-Glc/GDP-Man_DH_dimer"/>
</dbReference>
<comment type="caution">
    <text evidence="5">The sequence shown here is derived from an EMBL/GenBank/DDBJ whole genome shotgun (WGS) entry which is preliminary data.</text>
</comment>